<dbReference type="PATRIC" id="fig|1544798.3.peg.3075"/>
<dbReference type="PANTHER" id="PTHR21064:SF5">
    <property type="entry name" value="SLR1880 PROTEIN"/>
    <property type="match status" value="1"/>
</dbReference>
<dbReference type="RefSeq" id="WP_045030773.1">
    <property type="nucleotide sequence ID" value="NZ_JRHC01000003.1"/>
</dbReference>
<evidence type="ECO:0000259" key="1">
    <source>
        <dbReference type="Pfam" id="PF01636"/>
    </source>
</evidence>
<reference evidence="2 3" key="1">
    <citation type="submission" date="2014-09" db="EMBL/GenBank/DDBJ databases">
        <title>Draft Genome Sequence of Draconibacterium sp. JN14CK-3.</title>
        <authorList>
            <person name="Dong C."/>
            <person name="Lai Q."/>
            <person name="Shao Z."/>
        </authorList>
    </citation>
    <scope>NUCLEOTIDE SEQUENCE [LARGE SCALE GENOMIC DNA]</scope>
    <source>
        <strain evidence="2 3">JN14CK-3</strain>
    </source>
</reference>
<name>A0A0D8JA94_9BACT</name>
<dbReference type="PANTHER" id="PTHR21064">
    <property type="entry name" value="AMINOGLYCOSIDE PHOSPHOTRANSFERASE DOMAIN-CONTAINING PROTEIN-RELATED"/>
    <property type="match status" value="1"/>
</dbReference>
<evidence type="ECO:0000313" key="3">
    <source>
        <dbReference type="Proteomes" id="UP000032544"/>
    </source>
</evidence>
<dbReference type="SUPFAM" id="SSF56112">
    <property type="entry name" value="Protein kinase-like (PK-like)"/>
    <property type="match status" value="1"/>
</dbReference>
<evidence type="ECO:0000313" key="2">
    <source>
        <dbReference type="EMBL" id="KJF43446.1"/>
    </source>
</evidence>
<dbReference type="STRING" id="1544798.LH29_14555"/>
<gene>
    <name evidence="2" type="ORF">LH29_14555</name>
</gene>
<dbReference type="Pfam" id="PF01636">
    <property type="entry name" value="APH"/>
    <property type="match status" value="1"/>
</dbReference>
<dbReference type="GO" id="GO:0016301">
    <property type="term" value="F:kinase activity"/>
    <property type="evidence" value="ECO:0007669"/>
    <property type="project" value="UniProtKB-KW"/>
</dbReference>
<organism evidence="2 3">
    <name type="scientific">Draconibacterium sediminis</name>
    <dbReference type="NCBI Taxonomy" id="1544798"/>
    <lineage>
        <taxon>Bacteria</taxon>
        <taxon>Pseudomonadati</taxon>
        <taxon>Bacteroidota</taxon>
        <taxon>Bacteroidia</taxon>
        <taxon>Marinilabiliales</taxon>
        <taxon>Prolixibacteraceae</taxon>
        <taxon>Draconibacterium</taxon>
    </lineage>
</organism>
<dbReference type="InterPro" id="IPR050249">
    <property type="entry name" value="Pseudomonas-type_ThrB"/>
</dbReference>
<sequence length="365" mass="41787">MTNLTNIAQHFQLEGEIENVEPLGEGFINDTFIITTKNGGPRYILQRKNKNIFSPIPAMMENIQKVCTHIKKKVVAAGGDPLREAMTVIPANDGKLYFLDDEEEFWAVCLFIEDTIAYEAAETPELAYAGGKGIGKFQSLVADLKEPLVNILPGFHDIRYRFKQWDEVLAKDPVGRKAEVSKEISWIESRKEEMLAFWELVENGEIPTRISHNDTKINNILFDKNGEVLCVIDLDTVLSSTVLNDFGDAMRFYTNTGLEDDKNLDNVSMDLEIFKAFAKGYLEETASFLSPKEIDYLAFSARYITYEQVLRFLIDYIDGDNYYKTKSPDHNLVRARAQYKLLQSMEDQFAEMDSFVMTYFSELQN</sequence>
<dbReference type="AlphaFoldDB" id="A0A0D8JA94"/>
<dbReference type="OrthoDB" id="526037at2"/>
<keyword evidence="2" id="KW-0418">Kinase</keyword>
<dbReference type="EMBL" id="JRHC01000003">
    <property type="protein sequence ID" value="KJF43446.1"/>
    <property type="molecule type" value="Genomic_DNA"/>
</dbReference>
<comment type="caution">
    <text evidence="2">The sequence shown here is derived from an EMBL/GenBank/DDBJ whole genome shotgun (WGS) entry which is preliminary data.</text>
</comment>
<protein>
    <submittedName>
        <fullName evidence="2">Serine kinase</fullName>
    </submittedName>
</protein>
<dbReference type="InterPro" id="IPR011009">
    <property type="entry name" value="Kinase-like_dom_sf"/>
</dbReference>
<keyword evidence="2" id="KW-0808">Transferase</keyword>
<dbReference type="Proteomes" id="UP000032544">
    <property type="component" value="Unassembled WGS sequence"/>
</dbReference>
<feature type="domain" description="Aminoglycoside phosphotransferase" evidence="1">
    <location>
        <begin position="20"/>
        <end position="255"/>
    </location>
</feature>
<dbReference type="Gene3D" id="3.90.1200.10">
    <property type="match status" value="1"/>
</dbReference>
<proteinExistence type="predicted"/>
<accession>A0A0D8JA94</accession>
<dbReference type="InterPro" id="IPR002575">
    <property type="entry name" value="Aminoglycoside_PTrfase"/>
</dbReference>
<keyword evidence="3" id="KW-1185">Reference proteome</keyword>